<dbReference type="Proteomes" id="UP000720189">
    <property type="component" value="Unassembled WGS sequence"/>
</dbReference>
<accession>A0A9P9G047</accession>
<feature type="compositionally biased region" description="Low complexity" evidence="1">
    <location>
        <begin position="35"/>
        <end position="47"/>
    </location>
</feature>
<proteinExistence type="predicted"/>
<gene>
    <name evidence="2" type="ORF">BKA55DRAFT_527224</name>
</gene>
<feature type="region of interest" description="Disordered" evidence="1">
    <location>
        <begin position="1"/>
        <end position="47"/>
    </location>
</feature>
<comment type="caution">
    <text evidence="2">The sequence shown here is derived from an EMBL/GenBank/DDBJ whole genome shotgun (WGS) entry which is preliminary data.</text>
</comment>
<feature type="compositionally biased region" description="Low complexity" evidence="1">
    <location>
        <begin position="252"/>
        <end position="272"/>
    </location>
</feature>
<dbReference type="RefSeq" id="XP_046042546.1">
    <property type="nucleotide sequence ID" value="XM_046188912.1"/>
</dbReference>
<feature type="region of interest" description="Disordered" evidence="1">
    <location>
        <begin position="246"/>
        <end position="291"/>
    </location>
</feature>
<sequence length="480" mass="51085">PATETKPATGGHSTKPATQEHPTKPVTGGQSEAGSTQPASTTEWTTSTVYTTNVRTVTSCAPEVTDCPLTPHVTTETVAISTTVCPVTEQHQTEPKPTEPKPTEPKPTQPKPTEPKPTEPVKTTGWSTSTIYTTSVRTVTACGPEFPNCETPTPHVTTETIAVSTTICPVTEQHQTEPKPTQPKPTEPKPTQPKPTEPAKTTAWSTSTVYTTSVRTVTTCGPEHPNCEQPTPHVTTETIAISTTVCPVTEEQSSPTKPSTPGQPSQPSQPEQPSQPPAGGNHQTYPVGPVPTQHIVTTGWSTFTVYTTNIRTVTACAPHVANCPGTPHVTTETIALSTTLCPVTKTQVIPGPGATYYPPGPHRPGNTTSTLYTTKYFTVTACPPKVTDCPIGAVTSTVYATATTQIQQWNPSNSHVYQPPSPTKGYPPTIPTNLTPGNQTVTTFIRSTTKLYETPVTTPKAVETTTSKAGYEKPPYPVYF</sequence>
<evidence type="ECO:0000313" key="3">
    <source>
        <dbReference type="Proteomes" id="UP000720189"/>
    </source>
</evidence>
<feature type="non-terminal residue" evidence="2">
    <location>
        <position position="1"/>
    </location>
</feature>
<feature type="compositionally biased region" description="Low complexity" evidence="1">
    <location>
        <begin position="198"/>
        <end position="208"/>
    </location>
</feature>
<reference evidence="2" key="1">
    <citation type="journal article" date="2021" name="Nat. Commun.">
        <title>Genetic determinants of endophytism in the Arabidopsis root mycobiome.</title>
        <authorList>
            <person name="Mesny F."/>
            <person name="Miyauchi S."/>
            <person name="Thiergart T."/>
            <person name="Pickel B."/>
            <person name="Atanasova L."/>
            <person name="Karlsson M."/>
            <person name="Huettel B."/>
            <person name="Barry K.W."/>
            <person name="Haridas S."/>
            <person name="Chen C."/>
            <person name="Bauer D."/>
            <person name="Andreopoulos W."/>
            <person name="Pangilinan J."/>
            <person name="LaButti K."/>
            <person name="Riley R."/>
            <person name="Lipzen A."/>
            <person name="Clum A."/>
            <person name="Drula E."/>
            <person name="Henrissat B."/>
            <person name="Kohler A."/>
            <person name="Grigoriev I.V."/>
            <person name="Martin F.M."/>
            <person name="Hacquard S."/>
        </authorList>
    </citation>
    <scope>NUCLEOTIDE SEQUENCE</scope>
    <source>
        <strain evidence="2">MPI-CAGE-AT-0023</strain>
    </source>
</reference>
<evidence type="ECO:0000313" key="2">
    <source>
        <dbReference type="EMBL" id="KAH7227115.1"/>
    </source>
</evidence>
<feature type="region of interest" description="Disordered" evidence="1">
    <location>
        <begin position="86"/>
        <end position="129"/>
    </location>
</feature>
<name>A0A9P9G047_FUSRE</name>
<evidence type="ECO:0000256" key="1">
    <source>
        <dbReference type="SAM" id="MobiDB-lite"/>
    </source>
</evidence>
<dbReference type="OrthoDB" id="3565477at2759"/>
<organism evidence="2 3">
    <name type="scientific">Fusarium redolens</name>
    <dbReference type="NCBI Taxonomy" id="48865"/>
    <lineage>
        <taxon>Eukaryota</taxon>
        <taxon>Fungi</taxon>
        <taxon>Dikarya</taxon>
        <taxon>Ascomycota</taxon>
        <taxon>Pezizomycotina</taxon>
        <taxon>Sordariomycetes</taxon>
        <taxon>Hypocreomycetidae</taxon>
        <taxon>Hypocreales</taxon>
        <taxon>Nectriaceae</taxon>
        <taxon>Fusarium</taxon>
        <taxon>Fusarium redolens species complex</taxon>
    </lineage>
</organism>
<feature type="compositionally biased region" description="Low complexity" evidence="1">
    <location>
        <begin position="120"/>
        <end position="129"/>
    </location>
</feature>
<dbReference type="AlphaFoldDB" id="A0A9P9G047"/>
<dbReference type="EMBL" id="JAGMUX010000025">
    <property type="protein sequence ID" value="KAH7227115.1"/>
    <property type="molecule type" value="Genomic_DNA"/>
</dbReference>
<dbReference type="GeneID" id="70218866"/>
<keyword evidence="3" id="KW-1185">Reference proteome</keyword>
<feature type="region of interest" description="Disordered" evidence="1">
    <location>
        <begin position="172"/>
        <end position="208"/>
    </location>
</feature>
<protein>
    <submittedName>
        <fullName evidence="2">Uncharacterized protein</fullName>
    </submittedName>
</protein>
<feature type="compositionally biased region" description="Pro residues" evidence="1">
    <location>
        <begin position="180"/>
        <end position="196"/>
    </location>
</feature>
<feature type="compositionally biased region" description="Basic and acidic residues" evidence="1">
    <location>
        <begin position="91"/>
        <end position="104"/>
    </location>
</feature>